<proteinExistence type="predicted"/>
<dbReference type="InterPro" id="IPR000719">
    <property type="entry name" value="Prot_kinase_dom"/>
</dbReference>
<dbReference type="PROSITE" id="PS50011">
    <property type="entry name" value="PROTEIN_KINASE_DOM"/>
    <property type="match status" value="1"/>
</dbReference>
<dbReference type="InterPro" id="IPR053215">
    <property type="entry name" value="TKL_Ser/Thr_kinase"/>
</dbReference>
<dbReference type="AlphaFoldDB" id="A0A0A1U1B3"/>
<dbReference type="PANTHER" id="PTHR45756:SF1">
    <property type="entry name" value="PROTEIN KINASE DOMAIN CONTAINING PROTEIN"/>
    <property type="match status" value="1"/>
</dbReference>
<feature type="domain" description="Protein kinase" evidence="1">
    <location>
        <begin position="129"/>
        <end position="390"/>
    </location>
</feature>
<dbReference type="EMBL" id="KB206788">
    <property type="protein sequence ID" value="ELP87795.1"/>
    <property type="molecule type" value="Genomic_DNA"/>
</dbReference>
<evidence type="ECO:0000313" key="3">
    <source>
        <dbReference type="Proteomes" id="UP000014680"/>
    </source>
</evidence>
<accession>A0A0A1U1B3</accession>
<sequence>MPHNDDIPLTLSKHMINFDKPDLIAPIFTELHDEIYVYNPTDIEYAFLIVFPTNQCIGEANPTRAVLCPKGGITLQLSIKFICGSHDFSPVLFHCSEGDGVDKDHPMYTTKLNFCVITEAPLIYDIATIEPVDHLKNTLSSVVYSAAIHTRMFIVKHFKIDWNEDARELLAKAAITLSEEKCDELVKVLGVVVSPGNESFLIEYGQYGNISTCYGRKKLDVWWMKQAFLDVLKGLEYLHTNARVHGDIKPQNIIVFSMEGNGVLCKLSDYWNIREITGIASDVISDKEMINIAIFKAPEVLKGNDPTQKSDIYSMGMCLLEVFQQHEIYKDKPFANGWDAAVKVAKGKRPNFDEGFNKNVEQIVRMCWKQDEDERPDVGKVIELVKEIEVPSNEDFDTDD</sequence>
<dbReference type="InterPro" id="IPR011009">
    <property type="entry name" value="Kinase-like_dom_sf"/>
</dbReference>
<name>A0A0A1U1B3_ENTIV</name>
<dbReference type="OMA" id="WNEDARE"/>
<dbReference type="RefSeq" id="XP_004254566.1">
    <property type="nucleotide sequence ID" value="XM_004254518.1"/>
</dbReference>
<organism evidence="2 3">
    <name type="scientific">Entamoeba invadens IP1</name>
    <dbReference type="NCBI Taxonomy" id="370355"/>
    <lineage>
        <taxon>Eukaryota</taxon>
        <taxon>Amoebozoa</taxon>
        <taxon>Evosea</taxon>
        <taxon>Archamoebae</taxon>
        <taxon>Mastigamoebida</taxon>
        <taxon>Entamoebidae</taxon>
        <taxon>Entamoeba</taxon>
    </lineage>
</organism>
<dbReference type="KEGG" id="eiv:EIN_411480"/>
<dbReference type="InterPro" id="IPR001245">
    <property type="entry name" value="Ser-Thr/Tyr_kinase_cat_dom"/>
</dbReference>
<evidence type="ECO:0000313" key="2">
    <source>
        <dbReference type="EMBL" id="ELP87795.1"/>
    </source>
</evidence>
<keyword evidence="3" id="KW-1185">Reference proteome</keyword>
<dbReference type="PANTHER" id="PTHR45756">
    <property type="entry name" value="PALMITOYLTRANSFERASE"/>
    <property type="match status" value="1"/>
</dbReference>
<dbReference type="GO" id="GO:0005524">
    <property type="term" value="F:ATP binding"/>
    <property type="evidence" value="ECO:0007669"/>
    <property type="project" value="InterPro"/>
</dbReference>
<dbReference type="Gene3D" id="1.10.510.10">
    <property type="entry name" value="Transferase(Phosphotransferase) domain 1"/>
    <property type="match status" value="1"/>
</dbReference>
<dbReference type="OrthoDB" id="4062651at2759"/>
<dbReference type="GeneID" id="14886711"/>
<dbReference type="SMART" id="SM00220">
    <property type="entry name" value="S_TKc"/>
    <property type="match status" value="1"/>
</dbReference>
<protein>
    <submittedName>
        <fullName evidence="2">Serine-threonine protein kinase, putative</fullName>
    </submittedName>
</protein>
<dbReference type="Proteomes" id="UP000014680">
    <property type="component" value="Unassembled WGS sequence"/>
</dbReference>
<gene>
    <name evidence="2" type="ORF">EIN_411480</name>
</gene>
<dbReference type="SUPFAM" id="SSF56112">
    <property type="entry name" value="Protein kinase-like (PK-like)"/>
    <property type="match status" value="1"/>
</dbReference>
<keyword evidence="2" id="KW-0418">Kinase</keyword>
<dbReference type="Pfam" id="PF07714">
    <property type="entry name" value="PK_Tyr_Ser-Thr"/>
    <property type="match status" value="1"/>
</dbReference>
<dbReference type="VEuPathDB" id="AmoebaDB:EIN_411480"/>
<evidence type="ECO:0000259" key="1">
    <source>
        <dbReference type="PROSITE" id="PS50011"/>
    </source>
</evidence>
<keyword evidence="2" id="KW-0808">Transferase</keyword>
<reference evidence="2 3" key="1">
    <citation type="submission" date="2012-10" db="EMBL/GenBank/DDBJ databases">
        <authorList>
            <person name="Zafar N."/>
            <person name="Inman J."/>
            <person name="Hall N."/>
            <person name="Lorenzi H."/>
            <person name="Caler E."/>
        </authorList>
    </citation>
    <scope>NUCLEOTIDE SEQUENCE [LARGE SCALE GENOMIC DNA]</scope>
    <source>
        <strain evidence="2 3">IP1</strain>
    </source>
</reference>
<dbReference type="GO" id="GO:0004672">
    <property type="term" value="F:protein kinase activity"/>
    <property type="evidence" value="ECO:0007669"/>
    <property type="project" value="InterPro"/>
</dbReference>